<reference evidence="3" key="1">
    <citation type="submission" date="2015-01" db="EMBL/GenBank/DDBJ databases">
        <authorList>
            <person name="Aksoy S."/>
            <person name="Warren W."/>
            <person name="Wilson R.K."/>
        </authorList>
    </citation>
    <scope>NUCLEOTIDE SEQUENCE [LARGE SCALE GENOMIC DNA]</scope>
    <source>
        <strain evidence="3">IAEA</strain>
    </source>
</reference>
<evidence type="ECO:0000313" key="2">
    <source>
        <dbReference type="EnsemblMetazoa" id="GPPI035922-PA"/>
    </source>
</evidence>
<dbReference type="AlphaFoldDB" id="A0A1B0BNW8"/>
<keyword evidence="1" id="KW-0732">Signal</keyword>
<accession>A0A1B0BNW8</accession>
<sequence>MVIKKIQCIVILLQTKCVLGVLLVCQRKNCMPQKEILNDETVGCCKRNAICNCCAGMEV</sequence>
<name>A0A1B0BNW8_9MUSC</name>
<keyword evidence="3" id="KW-1185">Reference proteome</keyword>
<dbReference type="VEuPathDB" id="VectorBase:GPPI035922"/>
<dbReference type="EMBL" id="JXJN01017627">
    <property type="status" value="NOT_ANNOTATED_CDS"/>
    <property type="molecule type" value="Genomic_DNA"/>
</dbReference>
<dbReference type="EnsemblMetazoa" id="GPPI035922-RA">
    <property type="protein sequence ID" value="GPPI035922-PA"/>
    <property type="gene ID" value="GPPI035922"/>
</dbReference>
<dbReference type="Proteomes" id="UP000092460">
    <property type="component" value="Unassembled WGS sequence"/>
</dbReference>
<feature type="chain" id="PRO_5008405041" evidence="1">
    <location>
        <begin position="21"/>
        <end position="59"/>
    </location>
</feature>
<evidence type="ECO:0000256" key="1">
    <source>
        <dbReference type="SAM" id="SignalP"/>
    </source>
</evidence>
<reference evidence="2" key="2">
    <citation type="submission" date="2020-05" db="UniProtKB">
        <authorList>
            <consortium name="EnsemblMetazoa"/>
        </authorList>
    </citation>
    <scope>IDENTIFICATION</scope>
    <source>
        <strain evidence="2">IAEA</strain>
    </source>
</reference>
<proteinExistence type="predicted"/>
<feature type="signal peptide" evidence="1">
    <location>
        <begin position="1"/>
        <end position="20"/>
    </location>
</feature>
<protein>
    <submittedName>
        <fullName evidence="2">Uncharacterized protein</fullName>
    </submittedName>
</protein>
<evidence type="ECO:0000313" key="3">
    <source>
        <dbReference type="Proteomes" id="UP000092460"/>
    </source>
</evidence>
<organism evidence="2 3">
    <name type="scientific">Glossina palpalis gambiensis</name>
    <dbReference type="NCBI Taxonomy" id="67801"/>
    <lineage>
        <taxon>Eukaryota</taxon>
        <taxon>Metazoa</taxon>
        <taxon>Ecdysozoa</taxon>
        <taxon>Arthropoda</taxon>
        <taxon>Hexapoda</taxon>
        <taxon>Insecta</taxon>
        <taxon>Pterygota</taxon>
        <taxon>Neoptera</taxon>
        <taxon>Endopterygota</taxon>
        <taxon>Diptera</taxon>
        <taxon>Brachycera</taxon>
        <taxon>Muscomorpha</taxon>
        <taxon>Hippoboscoidea</taxon>
        <taxon>Glossinidae</taxon>
        <taxon>Glossina</taxon>
    </lineage>
</organism>